<feature type="transmembrane region" description="Helical" evidence="1">
    <location>
        <begin position="37"/>
        <end position="58"/>
    </location>
</feature>
<keyword evidence="1" id="KW-1133">Transmembrane helix</keyword>
<dbReference type="RefSeq" id="WP_305025286.1">
    <property type="nucleotide sequence ID" value="NZ_JAUQTB010000011.1"/>
</dbReference>
<evidence type="ECO:0000256" key="1">
    <source>
        <dbReference type="SAM" id="Phobius"/>
    </source>
</evidence>
<comment type="caution">
    <text evidence="2">The sequence shown here is derived from an EMBL/GenBank/DDBJ whole genome shotgun (WGS) entry which is preliminary data.</text>
</comment>
<feature type="transmembrane region" description="Helical" evidence="1">
    <location>
        <begin position="9"/>
        <end position="25"/>
    </location>
</feature>
<protein>
    <submittedName>
        <fullName evidence="2">Uncharacterized protein</fullName>
    </submittedName>
</protein>
<keyword evidence="3" id="KW-1185">Reference proteome</keyword>
<evidence type="ECO:0000313" key="3">
    <source>
        <dbReference type="Proteomes" id="UP001240171"/>
    </source>
</evidence>
<sequence>MIYKSKNPSGYQLTVCMLFVCGIQLPNLLRPNFDQPILYISQIVISTACLLIAATAFIRTRLKPFSVKLSPGLIEVKGKQIQASDIRCIYLSLGDIDPLVGIRPKGTMLPPLNLCYRYVDRSQDPVSQLHNWCREHRVKLVKRRFARWL</sequence>
<gene>
    <name evidence="2" type="ORF">Q5741_16770</name>
</gene>
<keyword evidence="1" id="KW-0812">Transmembrane</keyword>
<dbReference type="EMBL" id="JAUQTB010000011">
    <property type="protein sequence ID" value="MDO7908067.1"/>
    <property type="molecule type" value="Genomic_DNA"/>
</dbReference>
<organism evidence="2 3">
    <name type="scientific">Paenibacillus lacisoli</name>
    <dbReference type="NCBI Taxonomy" id="3064525"/>
    <lineage>
        <taxon>Bacteria</taxon>
        <taxon>Bacillati</taxon>
        <taxon>Bacillota</taxon>
        <taxon>Bacilli</taxon>
        <taxon>Bacillales</taxon>
        <taxon>Paenibacillaceae</taxon>
        <taxon>Paenibacillus</taxon>
    </lineage>
</organism>
<name>A0ABT9CJF6_9BACL</name>
<proteinExistence type="predicted"/>
<accession>A0ABT9CJF6</accession>
<dbReference type="Proteomes" id="UP001240171">
    <property type="component" value="Unassembled WGS sequence"/>
</dbReference>
<evidence type="ECO:0000313" key="2">
    <source>
        <dbReference type="EMBL" id="MDO7908067.1"/>
    </source>
</evidence>
<reference evidence="2 3" key="1">
    <citation type="submission" date="2023-07" db="EMBL/GenBank/DDBJ databases">
        <title>Paenibacillus sp. JX-17 nov. isolated from soil.</title>
        <authorList>
            <person name="Wan Y."/>
            <person name="Liu B."/>
        </authorList>
    </citation>
    <scope>NUCLEOTIDE SEQUENCE [LARGE SCALE GENOMIC DNA]</scope>
    <source>
        <strain evidence="2 3">JX-17</strain>
    </source>
</reference>
<keyword evidence="1" id="KW-0472">Membrane</keyword>